<evidence type="ECO:0000256" key="2">
    <source>
        <dbReference type="ARBA" id="ARBA00022692"/>
    </source>
</evidence>
<dbReference type="InterPro" id="IPR003961">
    <property type="entry name" value="FN3_dom"/>
</dbReference>
<dbReference type="EMBL" id="CAWUFR010000176">
    <property type="protein sequence ID" value="CAK6971381.1"/>
    <property type="molecule type" value="Genomic_DNA"/>
</dbReference>
<evidence type="ECO:0000256" key="5">
    <source>
        <dbReference type="ARBA" id="ARBA00023136"/>
    </source>
</evidence>
<evidence type="ECO:0000256" key="1">
    <source>
        <dbReference type="ARBA" id="ARBA00004479"/>
    </source>
</evidence>
<keyword evidence="2 8" id="KW-0812">Transmembrane</keyword>
<feature type="signal peptide" evidence="9">
    <location>
        <begin position="1"/>
        <end position="30"/>
    </location>
</feature>
<feature type="chain" id="PRO_5043527746" evidence="9">
    <location>
        <begin position="31"/>
        <end position="651"/>
    </location>
</feature>
<dbReference type="Gene3D" id="2.60.40.10">
    <property type="entry name" value="Immunoglobulins"/>
    <property type="match status" value="4"/>
</dbReference>
<dbReference type="CDD" id="cd00063">
    <property type="entry name" value="FN3"/>
    <property type="match status" value="1"/>
</dbReference>
<dbReference type="InterPro" id="IPR036116">
    <property type="entry name" value="FN3_sf"/>
</dbReference>
<reference evidence="11 12" key="1">
    <citation type="submission" date="2024-01" db="EMBL/GenBank/DDBJ databases">
        <authorList>
            <person name="Alioto T."/>
            <person name="Alioto T."/>
            <person name="Gomez Garrido J."/>
        </authorList>
    </citation>
    <scope>NUCLEOTIDE SEQUENCE [LARGE SCALE GENOMIC DNA]</scope>
</reference>
<evidence type="ECO:0000256" key="8">
    <source>
        <dbReference type="SAM" id="Phobius"/>
    </source>
</evidence>
<name>A0AAV1PI89_SCOSC</name>
<keyword evidence="4 8" id="KW-1133">Transmembrane helix</keyword>
<keyword evidence="3 9" id="KW-0732">Signal</keyword>
<evidence type="ECO:0000256" key="7">
    <source>
        <dbReference type="ARBA" id="ARBA00023180"/>
    </source>
</evidence>
<evidence type="ECO:0000256" key="6">
    <source>
        <dbReference type="ARBA" id="ARBA00023170"/>
    </source>
</evidence>
<organism evidence="11 12">
    <name type="scientific">Scomber scombrus</name>
    <name type="common">Atlantic mackerel</name>
    <name type="synonym">Scomber vernalis</name>
    <dbReference type="NCBI Taxonomy" id="13677"/>
    <lineage>
        <taxon>Eukaryota</taxon>
        <taxon>Metazoa</taxon>
        <taxon>Chordata</taxon>
        <taxon>Craniata</taxon>
        <taxon>Vertebrata</taxon>
        <taxon>Euteleostomi</taxon>
        <taxon>Actinopterygii</taxon>
        <taxon>Neopterygii</taxon>
        <taxon>Teleostei</taxon>
        <taxon>Neoteleostei</taxon>
        <taxon>Acanthomorphata</taxon>
        <taxon>Pelagiaria</taxon>
        <taxon>Scombriformes</taxon>
        <taxon>Scombridae</taxon>
        <taxon>Scomber</taxon>
    </lineage>
</organism>
<keyword evidence="12" id="KW-1185">Reference proteome</keyword>
<dbReference type="Proteomes" id="UP001314229">
    <property type="component" value="Unassembled WGS sequence"/>
</dbReference>
<dbReference type="GO" id="GO:0004896">
    <property type="term" value="F:cytokine receptor activity"/>
    <property type="evidence" value="ECO:0007669"/>
    <property type="project" value="TreeGrafter"/>
</dbReference>
<evidence type="ECO:0000256" key="3">
    <source>
        <dbReference type="ARBA" id="ARBA00022729"/>
    </source>
</evidence>
<dbReference type="PANTHER" id="PTHR23037">
    <property type="entry name" value="CYTOKINE RECEPTOR"/>
    <property type="match status" value="1"/>
</dbReference>
<feature type="transmembrane region" description="Helical" evidence="8">
    <location>
        <begin position="440"/>
        <end position="460"/>
    </location>
</feature>
<dbReference type="InterPro" id="IPR013783">
    <property type="entry name" value="Ig-like_fold"/>
</dbReference>
<evidence type="ECO:0000256" key="4">
    <source>
        <dbReference type="ARBA" id="ARBA00022989"/>
    </source>
</evidence>
<dbReference type="Pfam" id="PF09067">
    <property type="entry name" value="EpoR_lig-bind"/>
    <property type="match status" value="1"/>
</dbReference>
<proteinExistence type="predicted"/>
<feature type="domain" description="Fibronectin type-III" evidence="10">
    <location>
        <begin position="341"/>
        <end position="436"/>
    </location>
</feature>
<keyword evidence="5 8" id="KW-0472">Membrane</keyword>
<dbReference type="PANTHER" id="PTHR23037:SF34">
    <property type="entry name" value="THROMBOPOIETIN RECEPTOR ISOFORM X1"/>
    <property type="match status" value="1"/>
</dbReference>
<protein>
    <submittedName>
        <fullName evidence="11">Thrombopoietin receptor</fullName>
    </submittedName>
</protein>
<keyword evidence="7" id="KW-0325">Glycoprotein</keyword>
<evidence type="ECO:0000259" key="10">
    <source>
        <dbReference type="PROSITE" id="PS50853"/>
    </source>
</evidence>
<evidence type="ECO:0000256" key="9">
    <source>
        <dbReference type="SAM" id="SignalP"/>
    </source>
</evidence>
<evidence type="ECO:0000313" key="12">
    <source>
        <dbReference type="Proteomes" id="UP001314229"/>
    </source>
</evidence>
<sequence>MGITKCPQAIRWKTLLSLWIQVVFVPEILCVDGTISHLSREDLLLFKDEQDLKCFTLTEKDFTCFVETQDNRTYDFLYMLDTDYKRCDMSVQSTEEGTFLNICSFPPSDVYLSVDIHLKVVERNTNSILYNRIVSVEDHLLLDPPFNVSLLQNDQAGQLQVSWHTKLSKYWEDNVQYRIRYSSKGLGEKTKKVKNLGSTVVTLVPGEEVEVQVSVKSASIEDAGHWSRWSPPVRAVAPQSTDDISLLCYTSDLQNITCQWNGSRYSLQNEYKLFYKMSLSGGLGWTEWGECLADRELTERCSFHGDESRKVRVKLSNTRAPLNRTFFTQEFTLSKSIKTSPPGHLRGAPEKFKFCLKWEAPLLSLSAHLQYEVSYQIRGGEAWMTVSLKGSEPGTCLEVPTGSRYSVKVRAKPNGSIYSGHWSDWSDVLTGHTPTDISSWLVMCIPVIMLISAFIFVFLFSTYLSKLKHYFWPPVPNLDKVLQGFLTDINRQKWDCPVTAKQCPEETTASVVEVLSEDEISELGKPLEESTQLLSSEGSYCSIEQAEGSLGTKPEVLPDYVTLNRNSVIILPKGNKYIFEQVVEKRDVEVSSEVLQSTCHCTDESVCVPPCLGSDFLNHSYLPLAELADKSDPDVTAARGPGNLYTNFPCS</sequence>
<gene>
    <name evidence="11" type="ORF">FSCOSCO3_A016445</name>
</gene>
<dbReference type="GO" id="GO:0009897">
    <property type="term" value="C:external side of plasma membrane"/>
    <property type="evidence" value="ECO:0007669"/>
    <property type="project" value="TreeGrafter"/>
</dbReference>
<dbReference type="PROSITE" id="PS50853">
    <property type="entry name" value="FN3"/>
    <property type="match status" value="2"/>
</dbReference>
<accession>A0AAV1PI89</accession>
<keyword evidence="6 11" id="KW-0675">Receptor</keyword>
<comment type="subcellular location">
    <subcellularLocation>
        <location evidence="1">Membrane</location>
        <topology evidence="1">Single-pass type I membrane protein</topology>
    </subcellularLocation>
</comment>
<feature type="domain" description="Fibronectin type-III" evidence="10">
    <location>
        <begin position="144"/>
        <end position="239"/>
    </location>
</feature>
<dbReference type="SUPFAM" id="SSF49265">
    <property type="entry name" value="Fibronectin type III"/>
    <property type="match status" value="4"/>
</dbReference>
<comment type="caution">
    <text evidence="11">The sequence shown here is derived from an EMBL/GenBank/DDBJ whole genome shotgun (WGS) entry which is preliminary data.</text>
</comment>
<dbReference type="AlphaFoldDB" id="A0AAV1PI89"/>
<evidence type="ECO:0000313" key="11">
    <source>
        <dbReference type="EMBL" id="CAK6971381.1"/>
    </source>
</evidence>
<dbReference type="InterPro" id="IPR015152">
    <property type="entry name" value="Growth/epo_recpt_lig-bind"/>
</dbReference>